<name>A0ABY5JRK9_9BACI</name>
<evidence type="ECO:0000313" key="2">
    <source>
        <dbReference type="Proteomes" id="UP001059773"/>
    </source>
</evidence>
<dbReference type="InterPro" id="IPR025004">
    <property type="entry name" value="SenN/SenS"/>
</dbReference>
<evidence type="ECO:0000313" key="1">
    <source>
        <dbReference type="EMBL" id="UUI01691.1"/>
    </source>
</evidence>
<keyword evidence="2" id="KW-1185">Reference proteome</keyword>
<gene>
    <name evidence="1" type="ORF">NP439_16765</name>
</gene>
<dbReference type="Proteomes" id="UP001059773">
    <property type="component" value="Chromosome"/>
</dbReference>
<protein>
    <submittedName>
        <fullName evidence="1">FbpB family small basic protein</fullName>
    </submittedName>
</protein>
<accession>A0ABY5JRK9</accession>
<sequence>MRPRSLNFEQLVDMNRQELLNDEKSISQIEEKLEKKQEAFLLNHKKNNKELTAE</sequence>
<proteinExistence type="predicted"/>
<reference evidence="1" key="1">
    <citation type="submission" date="2022-07" db="EMBL/GenBank/DDBJ databases">
        <title>FELIX.</title>
        <authorList>
            <person name="Wan K.H."/>
            <person name="Park S."/>
            <person name="Lawrence Q."/>
            <person name="Eichenberger J.P."/>
            <person name="Booth B.W."/>
            <person name="Piaggio A.J."/>
            <person name="Chandler J.C."/>
            <person name="Franklin A.B."/>
            <person name="Celniker S.E."/>
        </authorList>
    </citation>
    <scope>NUCLEOTIDE SEQUENCE</scope>
    <source>
        <strain evidence="1">QA-1986 374</strain>
    </source>
</reference>
<organism evidence="1 2">
    <name type="scientific">Oceanobacillus jeddahense</name>
    <dbReference type="NCBI Taxonomy" id="1462527"/>
    <lineage>
        <taxon>Bacteria</taxon>
        <taxon>Bacillati</taxon>
        <taxon>Bacillota</taxon>
        <taxon>Bacilli</taxon>
        <taxon>Bacillales</taxon>
        <taxon>Bacillaceae</taxon>
        <taxon>Oceanobacillus</taxon>
    </lineage>
</organism>
<dbReference type="Pfam" id="PF13040">
    <property type="entry name" value="Fur_reg_FbpB"/>
    <property type="match status" value="1"/>
</dbReference>
<dbReference type="EMBL" id="CP101914">
    <property type="protein sequence ID" value="UUI01691.1"/>
    <property type="molecule type" value="Genomic_DNA"/>
</dbReference>
<dbReference type="RefSeq" id="WP_256707020.1">
    <property type="nucleotide sequence ID" value="NZ_CP101914.1"/>
</dbReference>